<name>A0A149U6U3_9PROT</name>
<sequence length="189" mass="21190">MSKAIALREDYDASRVRSIARRSRHAAQSRRLLALAAIYDGATRGEAARLAGTDRQIVRDWVLRFNAQGPAGLIDRHGGGAARRITPFVMEALAQRIEEGPIPAAHGVVRWRLCDLCAWLHEEHGVSVSVSWLSRIVRSENFRLLTARPRHYAQNPDAQSVFKKTSLGTILNFVRCGDKLLEEEPPHEH</sequence>
<dbReference type="EMBL" id="LHZT01000073">
    <property type="protein sequence ID" value="KXV61111.1"/>
    <property type="molecule type" value="Genomic_DNA"/>
</dbReference>
<dbReference type="OrthoDB" id="2375382at2"/>
<reference evidence="2 3" key="1">
    <citation type="submission" date="2015-06" db="EMBL/GenBank/DDBJ databases">
        <title>Improved classification and identification of acetic acid bacteria using matrix-assisted laser desorption/ionization time-of-flight mass spectrometry; Gluconobacter nephelii and Gluconobacter uchimurae are later heterotypic synonyms of Gluconobacter japonicus and Gluconobacter oxydans, respectively.</title>
        <authorList>
            <person name="Li L."/>
            <person name="Cleenwerck I."/>
            <person name="De Vuyst L."/>
            <person name="Vandamme P."/>
        </authorList>
    </citation>
    <scope>NUCLEOTIDE SEQUENCE [LARGE SCALE GENOMIC DNA]</scope>
    <source>
        <strain evidence="2 3">LMG 1663</strain>
    </source>
</reference>
<gene>
    <name evidence="2" type="ORF">AD947_01190</name>
</gene>
<dbReference type="InterPro" id="IPR009057">
    <property type="entry name" value="Homeodomain-like_sf"/>
</dbReference>
<organism evidence="2 3">
    <name type="scientific">Acetobacter tropicalis</name>
    <dbReference type="NCBI Taxonomy" id="104102"/>
    <lineage>
        <taxon>Bacteria</taxon>
        <taxon>Pseudomonadati</taxon>
        <taxon>Pseudomonadota</taxon>
        <taxon>Alphaproteobacteria</taxon>
        <taxon>Acetobacterales</taxon>
        <taxon>Acetobacteraceae</taxon>
        <taxon>Acetobacter</taxon>
    </lineage>
</organism>
<evidence type="ECO:0000313" key="3">
    <source>
        <dbReference type="Proteomes" id="UP000075411"/>
    </source>
</evidence>
<accession>A0A149U6U3</accession>
<dbReference type="SUPFAM" id="SSF46689">
    <property type="entry name" value="Homeodomain-like"/>
    <property type="match status" value="1"/>
</dbReference>
<proteinExistence type="predicted"/>
<dbReference type="Pfam" id="PF13551">
    <property type="entry name" value="HTH_29"/>
    <property type="match status" value="1"/>
</dbReference>
<feature type="domain" description="Winged helix-turn helix" evidence="1">
    <location>
        <begin position="108"/>
        <end position="166"/>
    </location>
</feature>
<dbReference type="InterPro" id="IPR025959">
    <property type="entry name" value="Winged_HTH_dom"/>
</dbReference>
<dbReference type="PATRIC" id="fig|104102.12.peg.3831"/>
<dbReference type="Pfam" id="PF13592">
    <property type="entry name" value="HTH_33"/>
    <property type="match status" value="1"/>
</dbReference>
<dbReference type="Proteomes" id="UP000075411">
    <property type="component" value="Unassembled WGS sequence"/>
</dbReference>
<protein>
    <recommendedName>
        <fullName evidence="1">Winged helix-turn helix domain-containing protein</fullName>
    </recommendedName>
</protein>
<evidence type="ECO:0000313" key="2">
    <source>
        <dbReference type="EMBL" id="KXV61111.1"/>
    </source>
</evidence>
<evidence type="ECO:0000259" key="1">
    <source>
        <dbReference type="Pfam" id="PF13592"/>
    </source>
</evidence>
<dbReference type="AlphaFoldDB" id="A0A149U6U3"/>
<comment type="caution">
    <text evidence="2">The sequence shown here is derived from an EMBL/GenBank/DDBJ whole genome shotgun (WGS) entry which is preliminary data.</text>
</comment>